<dbReference type="RefSeq" id="WP_203891798.1">
    <property type="nucleotide sequence ID" value="NZ_BOOH01000026.1"/>
</dbReference>
<sequence length="192" mass="21038">MRKTGAPPVRQRLLETADALFYAEGIRAVGIDRVIADSGVAKSTMYVHFRTKEDLVEAYLRHRTDAWRAHVDAEARARADDPADRALAVFDVFHEQLSAPGYRGCPFINAAAEYPHHPGIQQTIAYHRAWLHGLFPGILGTEADPRLAAALVQLIDGAVTAAHLDRDRTAARTAKATARLLLAAAPRRQGES</sequence>
<dbReference type="SUPFAM" id="SSF48498">
    <property type="entry name" value="Tetracyclin repressor-like, C-terminal domain"/>
    <property type="match status" value="1"/>
</dbReference>
<feature type="DNA-binding region" description="H-T-H motif" evidence="4">
    <location>
        <begin position="30"/>
        <end position="49"/>
    </location>
</feature>
<evidence type="ECO:0000313" key="7">
    <source>
        <dbReference type="Proteomes" id="UP000616724"/>
    </source>
</evidence>
<keyword evidence="7" id="KW-1185">Reference proteome</keyword>
<evidence type="ECO:0000256" key="1">
    <source>
        <dbReference type="ARBA" id="ARBA00023015"/>
    </source>
</evidence>
<comment type="caution">
    <text evidence="6">The sequence shown here is derived from an EMBL/GenBank/DDBJ whole genome shotgun (WGS) entry which is preliminary data.</text>
</comment>
<dbReference type="PROSITE" id="PS50977">
    <property type="entry name" value="HTH_TETR_2"/>
    <property type="match status" value="1"/>
</dbReference>
<dbReference type="InterPro" id="IPR036271">
    <property type="entry name" value="Tet_transcr_reg_TetR-rel_C_sf"/>
</dbReference>
<proteinExistence type="predicted"/>
<keyword evidence="3" id="KW-0804">Transcription</keyword>
<evidence type="ECO:0000256" key="2">
    <source>
        <dbReference type="ARBA" id="ARBA00023125"/>
    </source>
</evidence>
<keyword evidence="1" id="KW-0805">Transcription regulation</keyword>
<dbReference type="PRINTS" id="PR00455">
    <property type="entry name" value="HTHTETR"/>
</dbReference>
<dbReference type="EMBL" id="BOOH01000026">
    <property type="protein sequence ID" value="GIH77221.1"/>
    <property type="molecule type" value="Genomic_DNA"/>
</dbReference>
<evidence type="ECO:0000256" key="3">
    <source>
        <dbReference type="ARBA" id="ARBA00023163"/>
    </source>
</evidence>
<evidence type="ECO:0000259" key="5">
    <source>
        <dbReference type="PROSITE" id="PS50977"/>
    </source>
</evidence>
<evidence type="ECO:0000256" key="4">
    <source>
        <dbReference type="PROSITE-ProRule" id="PRU00335"/>
    </source>
</evidence>
<dbReference type="InterPro" id="IPR009057">
    <property type="entry name" value="Homeodomain-like_sf"/>
</dbReference>
<dbReference type="Proteomes" id="UP000616724">
    <property type="component" value="Unassembled WGS sequence"/>
</dbReference>
<dbReference type="Pfam" id="PF00440">
    <property type="entry name" value="TetR_N"/>
    <property type="match status" value="1"/>
</dbReference>
<protein>
    <submittedName>
        <fullName evidence="6">TetR family transcriptional regulator</fullName>
    </submittedName>
</protein>
<dbReference type="SUPFAM" id="SSF46689">
    <property type="entry name" value="Homeodomain-like"/>
    <property type="match status" value="1"/>
</dbReference>
<organism evidence="6 7">
    <name type="scientific">Planobispora longispora</name>
    <dbReference type="NCBI Taxonomy" id="28887"/>
    <lineage>
        <taxon>Bacteria</taxon>
        <taxon>Bacillati</taxon>
        <taxon>Actinomycetota</taxon>
        <taxon>Actinomycetes</taxon>
        <taxon>Streptosporangiales</taxon>
        <taxon>Streptosporangiaceae</taxon>
        <taxon>Planobispora</taxon>
    </lineage>
</organism>
<accession>A0A8J3W6W1</accession>
<reference evidence="6 7" key="1">
    <citation type="submission" date="2021-01" db="EMBL/GenBank/DDBJ databases">
        <title>Whole genome shotgun sequence of Planobispora longispora NBRC 13918.</title>
        <authorList>
            <person name="Komaki H."/>
            <person name="Tamura T."/>
        </authorList>
    </citation>
    <scope>NUCLEOTIDE SEQUENCE [LARGE SCALE GENOMIC DNA]</scope>
    <source>
        <strain evidence="6 7">NBRC 13918</strain>
    </source>
</reference>
<dbReference type="PANTHER" id="PTHR47506:SF3">
    <property type="entry name" value="HTH-TYPE TRANSCRIPTIONAL REGULATOR LMRA"/>
    <property type="match status" value="1"/>
</dbReference>
<dbReference type="GO" id="GO:0003677">
    <property type="term" value="F:DNA binding"/>
    <property type="evidence" value="ECO:0007669"/>
    <property type="project" value="UniProtKB-UniRule"/>
</dbReference>
<dbReference type="InterPro" id="IPR001647">
    <property type="entry name" value="HTH_TetR"/>
</dbReference>
<evidence type="ECO:0000313" key="6">
    <source>
        <dbReference type="EMBL" id="GIH77221.1"/>
    </source>
</evidence>
<name>A0A8J3W6W1_9ACTN</name>
<gene>
    <name evidence="6" type="ORF">Plo01_36500</name>
</gene>
<keyword evidence="2 4" id="KW-0238">DNA-binding</keyword>
<dbReference type="PANTHER" id="PTHR47506">
    <property type="entry name" value="TRANSCRIPTIONAL REGULATORY PROTEIN"/>
    <property type="match status" value="1"/>
</dbReference>
<feature type="domain" description="HTH tetR-type" evidence="5">
    <location>
        <begin position="7"/>
        <end position="67"/>
    </location>
</feature>
<dbReference type="AlphaFoldDB" id="A0A8J3W6W1"/>
<dbReference type="Gene3D" id="1.10.357.10">
    <property type="entry name" value="Tetracycline Repressor, domain 2"/>
    <property type="match status" value="1"/>
</dbReference>